<proteinExistence type="predicted"/>
<evidence type="ECO:0000313" key="2">
    <source>
        <dbReference type="Proteomes" id="UP000663090"/>
    </source>
</evidence>
<gene>
    <name evidence="1" type="ORF">JY572_16395</name>
</gene>
<sequence>MTNAEPIVTRTLLVRARAGQPEDFQADGQIIVKASVRWRATDPHATHQPWFQVRFEDRWGPRTGDSAILDGPEVTREMEASTGLLGACQLTQACEWPITVHFALQDNIGAEGTVDVEWSAMGRVSVEGTSDRPKGFTVEVIEP</sequence>
<dbReference type="RefSeq" id="WP_206719138.1">
    <property type="nucleotide sequence ID" value="NZ_CP071091.1"/>
</dbReference>
<organism evidence="1 2">
    <name type="scientific">Myxococcus landrumensis</name>
    <dbReference type="NCBI Taxonomy" id="2813577"/>
    <lineage>
        <taxon>Bacteria</taxon>
        <taxon>Pseudomonadati</taxon>
        <taxon>Myxococcota</taxon>
        <taxon>Myxococcia</taxon>
        <taxon>Myxococcales</taxon>
        <taxon>Cystobacterineae</taxon>
        <taxon>Myxococcaceae</taxon>
        <taxon>Myxococcus</taxon>
    </lineage>
</organism>
<dbReference type="Proteomes" id="UP000663090">
    <property type="component" value="Chromosome"/>
</dbReference>
<dbReference type="EMBL" id="CP071091">
    <property type="protein sequence ID" value="QSQ17519.1"/>
    <property type="molecule type" value="Genomic_DNA"/>
</dbReference>
<evidence type="ECO:0008006" key="3">
    <source>
        <dbReference type="Google" id="ProtNLM"/>
    </source>
</evidence>
<name>A0ABX7NFE2_9BACT</name>
<keyword evidence="2" id="KW-1185">Reference proteome</keyword>
<protein>
    <recommendedName>
        <fullName evidence="3">Lipoprotein</fullName>
    </recommendedName>
</protein>
<accession>A0ABX7NFE2</accession>
<evidence type="ECO:0000313" key="1">
    <source>
        <dbReference type="EMBL" id="QSQ17519.1"/>
    </source>
</evidence>
<reference evidence="1 2" key="1">
    <citation type="submission" date="2021-02" db="EMBL/GenBank/DDBJ databases">
        <title>De Novo genome assembly of isolated myxobacteria.</title>
        <authorList>
            <person name="Stevens D.C."/>
        </authorList>
    </citation>
    <scope>NUCLEOTIDE SEQUENCE [LARGE SCALE GENOMIC DNA]</scope>
    <source>
        <strain evidence="1 2">SCHIC003</strain>
    </source>
</reference>